<proteinExistence type="predicted"/>
<dbReference type="AlphaFoldDB" id="A0A2W1N9S0"/>
<accession>A0A2W1N9S0</accession>
<protein>
    <submittedName>
        <fullName evidence="1">Uncharacterized protein</fullName>
    </submittedName>
</protein>
<organism evidence="1 2">
    <name type="scientific">Paenibacillus xerothermodurans</name>
    <dbReference type="NCBI Taxonomy" id="1977292"/>
    <lineage>
        <taxon>Bacteria</taxon>
        <taxon>Bacillati</taxon>
        <taxon>Bacillota</taxon>
        <taxon>Bacilli</taxon>
        <taxon>Bacillales</taxon>
        <taxon>Paenibacillaceae</taxon>
        <taxon>Paenibacillus</taxon>
    </lineage>
</organism>
<gene>
    <name evidence="1" type="ORF">CBW46_015495</name>
</gene>
<comment type="caution">
    <text evidence="1">The sequence shown here is derived from an EMBL/GenBank/DDBJ whole genome shotgun (WGS) entry which is preliminary data.</text>
</comment>
<name>A0A2W1N9S0_PAEXE</name>
<dbReference type="EMBL" id="NHRJ02000011">
    <property type="protein sequence ID" value="PZE19911.1"/>
    <property type="molecule type" value="Genomic_DNA"/>
</dbReference>
<evidence type="ECO:0000313" key="2">
    <source>
        <dbReference type="Proteomes" id="UP000214746"/>
    </source>
</evidence>
<keyword evidence="2" id="KW-1185">Reference proteome</keyword>
<dbReference type="Proteomes" id="UP000214746">
    <property type="component" value="Unassembled WGS sequence"/>
</dbReference>
<evidence type="ECO:0000313" key="1">
    <source>
        <dbReference type="EMBL" id="PZE19911.1"/>
    </source>
</evidence>
<sequence>MQARKIGANPTRLRGMRISVRTAFNRTFKNWRLCISNGILAGTHKGWPIMRQHWNHRNFRL</sequence>
<reference evidence="1" key="1">
    <citation type="submission" date="2018-06" db="EMBL/GenBank/DDBJ databases">
        <title>Paenibacillus xerothermodurans sp. nov. an extremely dry heat resistant spore forming bacterium isolated from the soil of Cape Canaveral, Florida.</title>
        <authorList>
            <person name="Seuylemezian A."/>
            <person name="Kaur N."/>
            <person name="Patil P."/>
            <person name="Patil P."/>
            <person name="Mayilraj S."/>
            <person name="Vaishampayan P."/>
        </authorList>
    </citation>
    <scope>NUCLEOTIDE SEQUENCE [LARGE SCALE GENOMIC DNA]</scope>
    <source>
        <strain evidence="1">ATCC 27380</strain>
    </source>
</reference>